<evidence type="ECO:0000256" key="3">
    <source>
        <dbReference type="ARBA" id="ARBA00022692"/>
    </source>
</evidence>
<feature type="transmembrane region" description="Helical" evidence="7">
    <location>
        <begin position="238"/>
        <end position="262"/>
    </location>
</feature>
<dbReference type="InterPro" id="IPR007168">
    <property type="entry name" value="Phageshock_PspC_N"/>
</dbReference>
<keyword evidence="5 7" id="KW-0472">Membrane</keyword>
<protein>
    <submittedName>
        <fullName evidence="11">PspC domain-containing protein</fullName>
    </submittedName>
</protein>
<feature type="domain" description="PspC-related ToastRack" evidence="10">
    <location>
        <begin position="509"/>
        <end position="602"/>
    </location>
</feature>
<dbReference type="PANTHER" id="PTHR33885:SF3">
    <property type="entry name" value="PHAGE SHOCK PROTEIN C"/>
    <property type="match status" value="1"/>
</dbReference>
<feature type="compositionally biased region" description="Basic and acidic residues" evidence="6">
    <location>
        <begin position="660"/>
        <end position="707"/>
    </location>
</feature>
<evidence type="ECO:0000256" key="1">
    <source>
        <dbReference type="ARBA" id="ARBA00004162"/>
    </source>
</evidence>
<evidence type="ECO:0000313" key="11">
    <source>
        <dbReference type="EMBL" id="MCG2612977.1"/>
    </source>
</evidence>
<evidence type="ECO:0000256" key="2">
    <source>
        <dbReference type="ARBA" id="ARBA00022475"/>
    </source>
</evidence>
<keyword evidence="12" id="KW-1185">Reference proteome</keyword>
<proteinExistence type="predicted"/>
<feature type="region of interest" description="Disordered" evidence="6">
    <location>
        <begin position="646"/>
        <end position="732"/>
    </location>
</feature>
<feature type="domain" description="Phage shock protein PspC N-terminal" evidence="8">
    <location>
        <begin position="181"/>
        <end position="265"/>
    </location>
</feature>
<evidence type="ECO:0000259" key="9">
    <source>
        <dbReference type="Pfam" id="PF22571"/>
    </source>
</evidence>
<dbReference type="Pfam" id="PF04024">
    <property type="entry name" value="PspC"/>
    <property type="match status" value="2"/>
</dbReference>
<keyword evidence="2" id="KW-1003">Cell membrane</keyword>
<gene>
    <name evidence="11" type="ORF">LZZ85_01755</name>
</gene>
<feature type="transmembrane region" description="Helical" evidence="7">
    <location>
        <begin position="395"/>
        <end position="417"/>
    </location>
</feature>
<comment type="caution">
    <text evidence="11">The sequence shown here is derived from an EMBL/GenBank/DDBJ whole genome shotgun (WGS) entry which is preliminary data.</text>
</comment>
<feature type="transmembrane region" description="Helical" evidence="7">
    <location>
        <begin position="429"/>
        <end position="452"/>
    </location>
</feature>
<evidence type="ECO:0000259" key="8">
    <source>
        <dbReference type="Pfam" id="PF04024"/>
    </source>
</evidence>
<accession>A0ABS9KKY6</accession>
<dbReference type="RefSeq" id="WP_237868203.1">
    <property type="nucleotide sequence ID" value="NZ_JAKLTR010000001.1"/>
</dbReference>
<evidence type="ECO:0000259" key="10">
    <source>
        <dbReference type="Pfam" id="PF22744"/>
    </source>
</evidence>
<name>A0ABS9KKY6_9BACT</name>
<dbReference type="Proteomes" id="UP001165367">
    <property type="component" value="Unassembled WGS sequence"/>
</dbReference>
<evidence type="ECO:0000256" key="4">
    <source>
        <dbReference type="ARBA" id="ARBA00022989"/>
    </source>
</evidence>
<dbReference type="InterPro" id="IPR052027">
    <property type="entry name" value="PspC"/>
</dbReference>
<sequence length="741" mass="83993">MKKIININLSGRVIPIEDSAYEKLQGYIESLRRHFANEEGRDEIINDIESRIAELMNDKIRKGASCVTDADVDEIIASMGRPEDFDDDAADAESNTQAGQSQQQYYDSSNTRPRTRLFRDTSDKLIGGVCSGLAAYMNVDPSIVRILFAIITFGGFGVGFLIYIILWMVLPTKDLEGYTGKRLYRNSDDKVIGGVAGGLAAYFNKESWLIRLIFVGPLALNILFGIIGGLTWSYHFDVFPNIVFGSLNGTLFLIYIVLWMVLPEAKTNYEKMEMRGEKVDVNRIRDNVRQEMGGVRDRVKNWSEEVKESAQNFGNRAKEFANTKGKAFTSEVNDTARRSGQGIGHMIGVIFKAFFLFVFGSIVLALFVVLLALLFGGMAWWPVTNFLWTSNTQKILALGTLLFFLVVPLVGLITWVIRRLIGVRSRNSYLGWTFGFLWTIGWVCLILLVSSITRDFKDYQQVSNEIALSKQPSNGKMIVMVKEQGLDYRGNFGWLNDDIEGWDISDDTMRMSTIRINVIPSADSSFHVFEKKHSYGRDRNDALKRAQSMNYSISAADSILDIGNGYNVGKDVKFRLQQVEVEIHVPVGKKIRFDRSVREKLNPSKFTVKRSRRRFSGVNIDNDYGFNYSTNTDYVMTAEGLKSLSRINTASDPEETESSSDGRSRSSDYRYERKAADSIDLERKIEEEKRKKDESERVIRELQEQQKKSQSTSAVEMEKLDNNQDDAIGSPSGVFSIVRWL</sequence>
<feature type="transmembrane region" description="Helical" evidence="7">
    <location>
        <begin position="212"/>
        <end position="232"/>
    </location>
</feature>
<feature type="domain" description="PspC-related transmembrane region" evidence="9">
    <location>
        <begin position="312"/>
        <end position="456"/>
    </location>
</feature>
<evidence type="ECO:0000256" key="6">
    <source>
        <dbReference type="SAM" id="MobiDB-lite"/>
    </source>
</evidence>
<feature type="transmembrane region" description="Helical" evidence="7">
    <location>
        <begin position="353"/>
        <end position="375"/>
    </location>
</feature>
<dbReference type="InterPro" id="IPR054319">
    <property type="entry name" value="PspC-rel_ToastRack"/>
</dbReference>
<feature type="region of interest" description="Disordered" evidence="6">
    <location>
        <begin position="86"/>
        <end position="112"/>
    </location>
</feature>
<evidence type="ECO:0000256" key="5">
    <source>
        <dbReference type="ARBA" id="ARBA00023136"/>
    </source>
</evidence>
<keyword evidence="4 7" id="KW-1133">Transmembrane helix</keyword>
<dbReference type="CDD" id="cd22249">
    <property type="entry name" value="UDM1_RNF168_RNF169-like"/>
    <property type="match status" value="1"/>
</dbReference>
<organism evidence="11 12">
    <name type="scientific">Terrimonas ginsenosidimutans</name>
    <dbReference type="NCBI Taxonomy" id="2908004"/>
    <lineage>
        <taxon>Bacteria</taxon>
        <taxon>Pseudomonadati</taxon>
        <taxon>Bacteroidota</taxon>
        <taxon>Chitinophagia</taxon>
        <taxon>Chitinophagales</taxon>
        <taxon>Chitinophagaceae</taxon>
        <taxon>Terrimonas</taxon>
    </lineage>
</organism>
<feature type="domain" description="Phage shock protein PspC N-terminal" evidence="8">
    <location>
        <begin position="116"/>
        <end position="172"/>
    </location>
</feature>
<feature type="transmembrane region" description="Helical" evidence="7">
    <location>
        <begin position="146"/>
        <end position="170"/>
    </location>
</feature>
<keyword evidence="3 7" id="KW-0812">Transmembrane</keyword>
<dbReference type="Pfam" id="PF22744">
    <property type="entry name" value="Toast-rack_PspC-Cterm"/>
    <property type="match status" value="1"/>
</dbReference>
<evidence type="ECO:0000256" key="7">
    <source>
        <dbReference type="SAM" id="Phobius"/>
    </source>
</evidence>
<dbReference type="InterPro" id="IPR054321">
    <property type="entry name" value="PspC-rel_TM"/>
</dbReference>
<comment type="subcellular location">
    <subcellularLocation>
        <location evidence="1">Cell membrane</location>
        <topology evidence="1">Single-pass membrane protein</topology>
    </subcellularLocation>
</comment>
<dbReference type="Pfam" id="PF22571">
    <property type="entry name" value="LiaI-LiaF-TM_PspC"/>
    <property type="match status" value="1"/>
</dbReference>
<dbReference type="EMBL" id="JAKLTR010000001">
    <property type="protein sequence ID" value="MCG2612977.1"/>
    <property type="molecule type" value="Genomic_DNA"/>
</dbReference>
<feature type="compositionally biased region" description="Polar residues" evidence="6">
    <location>
        <begin position="93"/>
        <end position="112"/>
    </location>
</feature>
<evidence type="ECO:0000313" key="12">
    <source>
        <dbReference type="Proteomes" id="UP001165367"/>
    </source>
</evidence>
<reference evidence="11" key="1">
    <citation type="submission" date="2022-01" db="EMBL/GenBank/DDBJ databases">
        <authorList>
            <person name="Jo J.-H."/>
            <person name="Im W.-T."/>
        </authorList>
    </citation>
    <scope>NUCLEOTIDE SEQUENCE</scope>
    <source>
        <strain evidence="11">NA20</strain>
    </source>
</reference>
<dbReference type="PANTHER" id="PTHR33885">
    <property type="entry name" value="PHAGE SHOCK PROTEIN C"/>
    <property type="match status" value="1"/>
</dbReference>